<dbReference type="Proteomes" id="UP000185161">
    <property type="component" value="Chromosome"/>
</dbReference>
<proteinExistence type="predicted"/>
<organism evidence="3 4">
    <name type="scientific">Sphingomonas koreensis</name>
    <dbReference type="NCBI Taxonomy" id="93064"/>
    <lineage>
        <taxon>Bacteria</taxon>
        <taxon>Pseudomonadati</taxon>
        <taxon>Pseudomonadota</taxon>
        <taxon>Alphaproteobacteria</taxon>
        <taxon>Sphingomonadales</taxon>
        <taxon>Sphingomonadaceae</taxon>
        <taxon>Sphingomonas</taxon>
    </lineage>
</organism>
<evidence type="ECO:0000313" key="4">
    <source>
        <dbReference type="Proteomes" id="UP000185161"/>
    </source>
</evidence>
<keyword evidence="2" id="KW-0732">Signal</keyword>
<keyword evidence="4" id="KW-1185">Reference proteome</keyword>
<evidence type="ECO:0000256" key="1">
    <source>
        <dbReference type="SAM" id="Coils"/>
    </source>
</evidence>
<evidence type="ECO:0000256" key="2">
    <source>
        <dbReference type="SAM" id="SignalP"/>
    </source>
</evidence>
<protein>
    <recommendedName>
        <fullName evidence="5">DUF4148 domain-containing protein</fullName>
    </recommendedName>
</protein>
<feature type="signal peptide" evidence="2">
    <location>
        <begin position="1"/>
        <end position="25"/>
    </location>
</feature>
<dbReference type="AlphaFoldDB" id="A0A1L6J7S0"/>
<sequence>MRRRTMRTLTLTAAALAVLAVPAMARDRVKPVFDDSNSHYLDYKTSISEAKRELRKDLADADDEADRVDAYAEYEAELADAEKDFRKEMAERGIRIPAGRVSVETEVSMYTPR</sequence>
<reference evidence="4" key="1">
    <citation type="submission" date="2016-12" db="EMBL/GenBank/DDBJ databases">
        <title>Whole genome sequencing of Sphingomonas sp. ABOJV.</title>
        <authorList>
            <person name="Conlan S."/>
            <person name="Thomas P.J."/>
            <person name="Mullikin J."/>
            <person name="Palmore T.N."/>
            <person name="Frank K.M."/>
            <person name="Segre J.A."/>
        </authorList>
    </citation>
    <scope>NUCLEOTIDE SEQUENCE [LARGE SCALE GENOMIC DNA]</scope>
    <source>
        <strain evidence="4">ABOJV</strain>
    </source>
</reference>
<evidence type="ECO:0000313" key="3">
    <source>
        <dbReference type="EMBL" id="APR51955.1"/>
    </source>
</evidence>
<dbReference type="KEGG" id="skr:BRX40_05455"/>
<evidence type="ECO:0008006" key="5">
    <source>
        <dbReference type="Google" id="ProtNLM"/>
    </source>
</evidence>
<gene>
    <name evidence="3" type="ORF">BRX40_05455</name>
</gene>
<feature type="chain" id="PRO_5012589093" description="DUF4148 domain-containing protein" evidence="2">
    <location>
        <begin position="26"/>
        <end position="113"/>
    </location>
</feature>
<accession>A0A1L6J7S0</accession>
<keyword evidence="1" id="KW-0175">Coiled coil</keyword>
<feature type="coiled-coil region" evidence="1">
    <location>
        <begin position="44"/>
        <end position="91"/>
    </location>
</feature>
<dbReference type="EMBL" id="CP018820">
    <property type="protein sequence ID" value="APR51955.1"/>
    <property type="molecule type" value="Genomic_DNA"/>
</dbReference>
<name>A0A1L6J7S0_9SPHN</name>